<comment type="caution">
    <text evidence="5">The sequence shown here is derived from an EMBL/GenBank/DDBJ whole genome shotgun (WGS) entry which is preliminary data.</text>
</comment>
<comment type="cofactor">
    <cofactor evidence="3">
        <name>Mo-molybdopterin cytosine dinucleotide</name>
        <dbReference type="ChEBI" id="CHEBI:71308"/>
    </cofactor>
</comment>
<dbReference type="GO" id="GO:0016491">
    <property type="term" value="F:oxidoreductase activity"/>
    <property type="evidence" value="ECO:0007669"/>
    <property type="project" value="UniProtKB-KW"/>
</dbReference>
<keyword evidence="1" id="KW-0500">Molybdenum</keyword>
<dbReference type="InterPro" id="IPR008274">
    <property type="entry name" value="AldOxase/xan_DH_MoCoBD1"/>
</dbReference>
<evidence type="ECO:0000256" key="1">
    <source>
        <dbReference type="ARBA" id="ARBA00022505"/>
    </source>
</evidence>
<dbReference type="Pfam" id="PF20256">
    <property type="entry name" value="MoCoBD_2"/>
    <property type="match status" value="1"/>
</dbReference>
<name>A0A9W6RS82_9ACTN</name>
<dbReference type="RefSeq" id="WP_285630365.1">
    <property type="nucleotide sequence ID" value="NZ_BSTJ01000011.1"/>
</dbReference>
<dbReference type="Proteomes" id="UP001165135">
    <property type="component" value="Unassembled WGS sequence"/>
</dbReference>
<keyword evidence="2" id="KW-0560">Oxidoreductase</keyword>
<accession>A0A9W6RS82</accession>
<dbReference type="Gene3D" id="3.30.365.10">
    <property type="entry name" value="Aldehyde oxidase/xanthine dehydrogenase, molybdopterin binding domain"/>
    <property type="match status" value="4"/>
</dbReference>
<dbReference type="InterPro" id="IPR037165">
    <property type="entry name" value="AldOxase/xan_DH_Mopterin-bd_sf"/>
</dbReference>
<feature type="domain" description="Aldehyde oxidase/xanthine dehydrogenase a/b hammerhead" evidence="4">
    <location>
        <begin position="19"/>
        <end position="132"/>
    </location>
</feature>
<dbReference type="Gene3D" id="3.90.1170.50">
    <property type="entry name" value="Aldehyde oxidase/xanthine dehydrogenase, a/b hammerhead"/>
    <property type="match status" value="1"/>
</dbReference>
<reference evidence="5" key="1">
    <citation type="submission" date="2023-03" db="EMBL/GenBank/DDBJ databases">
        <title>Actinoallomurus iriomotensis NBRC 103681.</title>
        <authorList>
            <person name="Ichikawa N."/>
            <person name="Sato H."/>
            <person name="Tonouchi N."/>
        </authorList>
    </citation>
    <scope>NUCLEOTIDE SEQUENCE</scope>
    <source>
        <strain evidence="5">NBRC 103681</strain>
    </source>
</reference>
<dbReference type="AlphaFoldDB" id="A0A9W6RS82"/>
<evidence type="ECO:0000256" key="3">
    <source>
        <dbReference type="ARBA" id="ARBA00053029"/>
    </source>
</evidence>
<dbReference type="Pfam" id="PF02738">
    <property type="entry name" value="MoCoBD_1"/>
    <property type="match status" value="1"/>
</dbReference>
<evidence type="ECO:0000259" key="4">
    <source>
        <dbReference type="SMART" id="SM01008"/>
    </source>
</evidence>
<dbReference type="SUPFAM" id="SSF54665">
    <property type="entry name" value="CO dehydrogenase molybdoprotein N-domain-like"/>
    <property type="match status" value="1"/>
</dbReference>
<dbReference type="InterPro" id="IPR046867">
    <property type="entry name" value="AldOxase/xan_DH_MoCoBD2"/>
</dbReference>
<dbReference type="EMBL" id="BSTJ01000011">
    <property type="protein sequence ID" value="GLY79227.1"/>
    <property type="molecule type" value="Genomic_DNA"/>
</dbReference>
<proteinExistence type="predicted"/>
<dbReference type="PANTHER" id="PTHR11908">
    <property type="entry name" value="XANTHINE DEHYDROGENASE"/>
    <property type="match status" value="1"/>
</dbReference>
<evidence type="ECO:0000313" key="6">
    <source>
        <dbReference type="Proteomes" id="UP001165135"/>
    </source>
</evidence>
<protein>
    <submittedName>
        <fullName evidence="5">Aldehyde dehydrogenase</fullName>
    </submittedName>
</protein>
<dbReference type="InterPro" id="IPR036856">
    <property type="entry name" value="Ald_Oxase/Xan_DH_a/b_sf"/>
</dbReference>
<evidence type="ECO:0000313" key="5">
    <source>
        <dbReference type="EMBL" id="GLY79227.1"/>
    </source>
</evidence>
<organism evidence="5 6">
    <name type="scientific">Actinoallomurus iriomotensis</name>
    <dbReference type="NCBI Taxonomy" id="478107"/>
    <lineage>
        <taxon>Bacteria</taxon>
        <taxon>Bacillati</taxon>
        <taxon>Actinomycetota</taxon>
        <taxon>Actinomycetes</taxon>
        <taxon>Streptosporangiales</taxon>
        <taxon>Thermomonosporaceae</taxon>
        <taxon>Actinoallomurus</taxon>
    </lineage>
</organism>
<dbReference type="GO" id="GO:0005506">
    <property type="term" value="F:iron ion binding"/>
    <property type="evidence" value="ECO:0007669"/>
    <property type="project" value="InterPro"/>
</dbReference>
<gene>
    <name evidence="5" type="ORF">Airi01_074940</name>
</gene>
<dbReference type="Pfam" id="PF01315">
    <property type="entry name" value="Ald_Xan_dh_C"/>
    <property type="match status" value="1"/>
</dbReference>
<dbReference type="InterPro" id="IPR016208">
    <property type="entry name" value="Ald_Oxase/xanthine_DH-like"/>
</dbReference>
<dbReference type="PANTHER" id="PTHR11908:SF132">
    <property type="entry name" value="ALDEHYDE OXIDASE 1-RELATED"/>
    <property type="match status" value="1"/>
</dbReference>
<dbReference type="SUPFAM" id="SSF56003">
    <property type="entry name" value="Molybdenum cofactor-binding domain"/>
    <property type="match status" value="1"/>
</dbReference>
<dbReference type="SMART" id="SM01008">
    <property type="entry name" value="Ald_Xan_dh_C"/>
    <property type="match status" value="1"/>
</dbReference>
<evidence type="ECO:0000256" key="2">
    <source>
        <dbReference type="ARBA" id="ARBA00023002"/>
    </source>
</evidence>
<dbReference type="InterPro" id="IPR000674">
    <property type="entry name" value="Ald_Oxase/Xan_DH_a/b"/>
</dbReference>
<sequence length="788" mass="84298">MNRLVGARVARINDPRLLTGRGTYVDDISLPGMLHAVMVRASIAHGRVTRFDAAEALADEDVHAVITPEQAMARTRDLPLVWLAPEQRHTHVPVATDEVRYVGQPLGVVVADTRASAEDALDVIDVGYDELDAVVDAEAALADDAPLLYPGWGTNVVASYDIGDTGEEIEPVFAGAAHVVERRLQVQRLAVNPIEPRGLVAQWDAGTESLTVWISTQVSHHIRDHLAIVLGLRADQVRVIARDVGGGFGSKEHLYADEALACLAAMTTGRPVKWIEDRGEHFGATFHARDVVHRARLALDENGRFLAIHSDIVGNCGAHASNVGTGPFRISSIMLPGPYRFERAGTRIRGVVTTTTPTGAMRGFGMQEASWVRERLVDEAARELGADPVELRLRNMLGPEDLPYETRTYQRYDSGDYPEALRRVGAEIDKRSRPSEGRIRRGVGVATHVEFTGLGPSKMQQLVGFHLGGFETGVVRVEPDGSVVVSSGVVGMGQGIETTLAQLAAEQLHVPMSAVTVRLGDTATAPYSASGSIASRSMVVGGGAVVRAGGRLRERLVRIAAHRLEADPGDIEVEEGVFSVKGVPGSSLTLAELAGHAWLGWNLPPGERADLEEKDVHDPENVSYSYASHAAAVAVDLDTGQVRVEDYWVVHDAGTVVNPMIADGQVVGGVAHGIGIALHEEMRYDPAGQPITTSYLDYVMPTAEDIPDMDVSHLCTPAPHIPGGMKGLGEGGTILSPVTVGNAVAAAVPEIAEKLVETPLSPSRMWTLIHEAGLHDEAGPHDDPTSKE</sequence>
<dbReference type="FunFam" id="3.30.365.10:FF:000001">
    <property type="entry name" value="Xanthine dehydrogenase oxidase"/>
    <property type="match status" value="1"/>
</dbReference>